<reference evidence="2 3" key="1">
    <citation type="journal article" date="2024" name="Commun. Biol.">
        <title>Comparative genomic analysis of thermophilic fungi reveals convergent evolutionary adaptations and gene losses.</title>
        <authorList>
            <person name="Steindorff A.S."/>
            <person name="Aguilar-Pontes M.V."/>
            <person name="Robinson A.J."/>
            <person name="Andreopoulos B."/>
            <person name="LaButti K."/>
            <person name="Kuo A."/>
            <person name="Mondo S."/>
            <person name="Riley R."/>
            <person name="Otillar R."/>
            <person name="Haridas S."/>
            <person name="Lipzen A."/>
            <person name="Grimwood J."/>
            <person name="Schmutz J."/>
            <person name="Clum A."/>
            <person name="Reid I.D."/>
            <person name="Moisan M.C."/>
            <person name="Butler G."/>
            <person name="Nguyen T.T.M."/>
            <person name="Dewar K."/>
            <person name="Conant G."/>
            <person name="Drula E."/>
            <person name="Henrissat B."/>
            <person name="Hansel C."/>
            <person name="Singer S."/>
            <person name="Hutchinson M.I."/>
            <person name="de Vries R.P."/>
            <person name="Natvig D.O."/>
            <person name="Powell A.J."/>
            <person name="Tsang A."/>
            <person name="Grigoriev I.V."/>
        </authorList>
    </citation>
    <scope>NUCLEOTIDE SEQUENCE [LARGE SCALE GENOMIC DNA]</scope>
    <source>
        <strain evidence="2 3">CBS 494.80</strain>
    </source>
</reference>
<name>A0ABR4BQK7_9HELO</name>
<evidence type="ECO:0000313" key="3">
    <source>
        <dbReference type="Proteomes" id="UP001595075"/>
    </source>
</evidence>
<proteinExistence type="predicted"/>
<organism evidence="2 3">
    <name type="scientific">Oculimacula yallundae</name>
    <dbReference type="NCBI Taxonomy" id="86028"/>
    <lineage>
        <taxon>Eukaryota</taxon>
        <taxon>Fungi</taxon>
        <taxon>Dikarya</taxon>
        <taxon>Ascomycota</taxon>
        <taxon>Pezizomycotina</taxon>
        <taxon>Leotiomycetes</taxon>
        <taxon>Helotiales</taxon>
        <taxon>Ploettnerulaceae</taxon>
        <taxon>Oculimacula</taxon>
    </lineage>
</organism>
<keyword evidence="1" id="KW-0732">Signal</keyword>
<sequence length="292" mass="30925">MKFPNATVAFFMLFWGLGALVNTAAIFGPSPHSNLLARVIIPPKVGAGTGAGAAGKVNPKKGEGVGYPGNVGKPGSVGEGSGGPLVPLAGEDTGISKAGIKRVARTDNGVTPTPKWMESFVPGAKNWLSYRLLPIQRKAFSKVGEYLVNPQKGAYITIFVDTKSLPPSIQIKARDIVLDNWRDAVRKTQGSTDLRMIGTENVENPEAVTSFKAAIQAQGKDFTKLNGQTLEFAPGSPGWTEIIDNPITGGTLKMMPGLSDTQRTASVQKFSIIVQDNGSDPTFHLVATVTYT</sequence>
<evidence type="ECO:0000313" key="2">
    <source>
        <dbReference type="EMBL" id="KAL2059973.1"/>
    </source>
</evidence>
<dbReference type="EMBL" id="JAZHXI010000024">
    <property type="protein sequence ID" value="KAL2059973.1"/>
    <property type="molecule type" value="Genomic_DNA"/>
</dbReference>
<feature type="signal peptide" evidence="1">
    <location>
        <begin position="1"/>
        <end position="19"/>
    </location>
</feature>
<comment type="caution">
    <text evidence="2">The sequence shown here is derived from an EMBL/GenBank/DDBJ whole genome shotgun (WGS) entry which is preliminary data.</text>
</comment>
<dbReference type="Proteomes" id="UP001595075">
    <property type="component" value="Unassembled WGS sequence"/>
</dbReference>
<accession>A0ABR4BQK7</accession>
<gene>
    <name evidence="2" type="ORF">VTL71DRAFT_9795</name>
</gene>
<feature type="chain" id="PRO_5046263602" evidence="1">
    <location>
        <begin position="20"/>
        <end position="292"/>
    </location>
</feature>
<protein>
    <submittedName>
        <fullName evidence="2">Uncharacterized protein</fullName>
    </submittedName>
</protein>
<evidence type="ECO:0000256" key="1">
    <source>
        <dbReference type="SAM" id="SignalP"/>
    </source>
</evidence>
<keyword evidence="3" id="KW-1185">Reference proteome</keyword>